<dbReference type="Proteomes" id="UP001183794">
    <property type="component" value="Unassembled WGS sequence"/>
</dbReference>
<dbReference type="SUPFAM" id="SSF53474">
    <property type="entry name" value="alpha/beta-Hydrolases"/>
    <property type="match status" value="1"/>
</dbReference>
<dbReference type="Pfam" id="PF12697">
    <property type="entry name" value="Abhydrolase_6"/>
    <property type="match status" value="1"/>
</dbReference>
<dbReference type="InterPro" id="IPR029058">
    <property type="entry name" value="AB_hydrolase_fold"/>
</dbReference>
<evidence type="ECO:0000313" key="2">
    <source>
        <dbReference type="EMBL" id="MDR7347215.1"/>
    </source>
</evidence>
<dbReference type="Gene3D" id="3.40.50.1820">
    <property type="entry name" value="alpha/beta hydrolase"/>
    <property type="match status" value="1"/>
</dbReference>
<dbReference type="PANTHER" id="PTHR42886:SF29">
    <property type="entry name" value="PUMMELIG, ISOFORM A"/>
    <property type="match status" value="1"/>
</dbReference>
<gene>
    <name evidence="2" type="ORF">J2S62_001472</name>
</gene>
<evidence type="ECO:0000313" key="3">
    <source>
        <dbReference type="Proteomes" id="UP001183794"/>
    </source>
</evidence>
<dbReference type="EMBL" id="JAVDYJ010000001">
    <property type="protein sequence ID" value="MDR7347215.1"/>
    <property type="molecule type" value="Genomic_DNA"/>
</dbReference>
<comment type="caution">
    <text evidence="2">The sequence shown here is derived from an EMBL/GenBank/DDBJ whole genome shotgun (WGS) entry which is preliminary data.</text>
</comment>
<name>A0ABU2B0T8_9MICC</name>
<sequence>MTARLRPRYLVRDRSVLTGHRQRDPQRFGLRVSDPLTGAPFEIAVFRYPGPPGAQQILGVHGFRGDHHGLELMVDGLASYEVWVPDLPGFGVSGAMPEAEHNVEHYAQIINQVAQHMLHPVLLGHSFGSVIAAAAVASGAGHYPHVVLLNPIAKPALEAASPTDRAATLMTDGFYRVCAALPAALGRTLLGNQLIVWATGAFMTKTEDPRILAYTHDQHQAYFSGFDSPTTLLEAYRASITHTVADFADHLSIPVTMLGGAADELSSPEDIAALADVIVSDDVEFYVLENTGHLMHYERAGAVAVLIMSRLADTT</sequence>
<dbReference type="InterPro" id="IPR000073">
    <property type="entry name" value="AB_hydrolase_1"/>
</dbReference>
<feature type="domain" description="AB hydrolase-1" evidence="1">
    <location>
        <begin position="58"/>
        <end position="304"/>
    </location>
</feature>
<accession>A0ABU2B0T8</accession>
<proteinExistence type="predicted"/>
<organism evidence="2 3">
    <name type="scientific">Enteractinococcus fodinae</name>
    <dbReference type="NCBI Taxonomy" id="684663"/>
    <lineage>
        <taxon>Bacteria</taxon>
        <taxon>Bacillati</taxon>
        <taxon>Actinomycetota</taxon>
        <taxon>Actinomycetes</taxon>
        <taxon>Micrococcales</taxon>
        <taxon>Micrococcaceae</taxon>
    </lineage>
</organism>
<dbReference type="RefSeq" id="WP_310173131.1">
    <property type="nucleotide sequence ID" value="NZ_BAABHE010000002.1"/>
</dbReference>
<keyword evidence="3" id="KW-1185">Reference proteome</keyword>
<dbReference type="PANTHER" id="PTHR42886">
    <property type="entry name" value="RE40534P-RELATED"/>
    <property type="match status" value="1"/>
</dbReference>
<protein>
    <submittedName>
        <fullName evidence="2">Pimeloyl-ACP methyl ester carboxylesterase</fullName>
    </submittedName>
</protein>
<evidence type="ECO:0000259" key="1">
    <source>
        <dbReference type="Pfam" id="PF12697"/>
    </source>
</evidence>
<reference evidence="2 3" key="1">
    <citation type="submission" date="2023-07" db="EMBL/GenBank/DDBJ databases">
        <title>Sequencing the genomes of 1000 actinobacteria strains.</title>
        <authorList>
            <person name="Klenk H.-P."/>
        </authorList>
    </citation>
    <scope>NUCLEOTIDE SEQUENCE [LARGE SCALE GENOMIC DNA]</scope>
    <source>
        <strain evidence="2 3">DSM 22966</strain>
    </source>
</reference>